<dbReference type="AlphaFoldDB" id="X1D1H7"/>
<gene>
    <name evidence="1" type="ORF">S01H4_41816</name>
</gene>
<dbReference type="SUPFAM" id="SSF48371">
    <property type="entry name" value="ARM repeat"/>
    <property type="match status" value="1"/>
</dbReference>
<dbReference type="PANTHER" id="PTHR12697:SF5">
    <property type="entry name" value="DEOXYHYPUSINE HYDROXYLASE"/>
    <property type="match status" value="1"/>
</dbReference>
<dbReference type="InterPro" id="IPR016024">
    <property type="entry name" value="ARM-type_fold"/>
</dbReference>
<organism evidence="1">
    <name type="scientific">marine sediment metagenome</name>
    <dbReference type="NCBI Taxonomy" id="412755"/>
    <lineage>
        <taxon>unclassified sequences</taxon>
        <taxon>metagenomes</taxon>
        <taxon>ecological metagenomes</taxon>
    </lineage>
</organism>
<proteinExistence type="predicted"/>
<reference evidence="1" key="1">
    <citation type="journal article" date="2014" name="Front. Microbiol.">
        <title>High frequency of phylogenetically diverse reductive dehalogenase-homologous genes in deep subseafloor sedimentary metagenomes.</title>
        <authorList>
            <person name="Kawai M."/>
            <person name="Futagami T."/>
            <person name="Toyoda A."/>
            <person name="Takaki Y."/>
            <person name="Nishi S."/>
            <person name="Hori S."/>
            <person name="Arai W."/>
            <person name="Tsubouchi T."/>
            <person name="Morono Y."/>
            <person name="Uchiyama I."/>
            <person name="Ito T."/>
            <person name="Fujiyama A."/>
            <person name="Inagaki F."/>
            <person name="Takami H."/>
        </authorList>
    </citation>
    <scope>NUCLEOTIDE SEQUENCE</scope>
    <source>
        <strain evidence="1">Expedition CK06-06</strain>
    </source>
</reference>
<feature type="non-terminal residue" evidence="1">
    <location>
        <position position="287"/>
    </location>
</feature>
<evidence type="ECO:0000313" key="1">
    <source>
        <dbReference type="EMBL" id="GAH02110.1"/>
    </source>
</evidence>
<name>X1D1H7_9ZZZZ</name>
<dbReference type="EMBL" id="BART01022899">
    <property type="protein sequence ID" value="GAH02110.1"/>
    <property type="molecule type" value="Genomic_DNA"/>
</dbReference>
<comment type="caution">
    <text evidence="1">The sequence shown here is derived from an EMBL/GenBank/DDBJ whole genome shotgun (WGS) entry which is preliminary data.</text>
</comment>
<sequence>YSLENKKFSNEHKNELLKLIGYELSSINISFEGESYIKTKYPEIIEDLIQHKTSLLENITLVLKEDDSNSMDSVLTILKVIGNEIENDLIKLLLIEDFIVKKNAIVLCGKLKLTESVDFLVTNLDNIYNEVSLASIEALGEIGEISAVPELLGVLDIEDISFEYTDLDMKLYIIDAIKMIYINNKDPSYDYLISHLSKDNETVKESIAFILGEIGKEIFVTPLIRLLNERNLDVKKNSIIALGKIGNVEPLEHLIEVINNEGSYWLIKKVAVDAIYNIFQRNWYRVK</sequence>
<dbReference type="PANTHER" id="PTHR12697">
    <property type="entry name" value="PBS LYASE HEAT-LIKE PROTEIN"/>
    <property type="match status" value="1"/>
</dbReference>
<dbReference type="Gene3D" id="1.25.10.10">
    <property type="entry name" value="Leucine-rich Repeat Variant"/>
    <property type="match status" value="2"/>
</dbReference>
<dbReference type="GO" id="GO:0016491">
    <property type="term" value="F:oxidoreductase activity"/>
    <property type="evidence" value="ECO:0007669"/>
    <property type="project" value="TreeGrafter"/>
</dbReference>
<protein>
    <recommendedName>
        <fullName evidence="2">HEAT repeat domain-containing protein</fullName>
    </recommendedName>
</protein>
<dbReference type="Pfam" id="PF13646">
    <property type="entry name" value="HEAT_2"/>
    <property type="match status" value="1"/>
</dbReference>
<dbReference type="InterPro" id="IPR011989">
    <property type="entry name" value="ARM-like"/>
</dbReference>
<accession>X1D1H7</accession>
<feature type="non-terminal residue" evidence="1">
    <location>
        <position position="1"/>
    </location>
</feature>
<evidence type="ECO:0008006" key="2">
    <source>
        <dbReference type="Google" id="ProtNLM"/>
    </source>
</evidence>